<comment type="caution">
    <text evidence="1">The sequence shown here is derived from an EMBL/GenBank/DDBJ whole genome shotgun (WGS) entry which is preliminary data.</text>
</comment>
<reference evidence="1 2" key="1">
    <citation type="submission" date="2019-04" db="EMBL/GenBank/DDBJ databases">
        <title>High contiguity whole genome sequence and gene annotation resource for two Venturia nashicola isolates.</title>
        <authorList>
            <person name="Prokchorchik M."/>
            <person name="Won K."/>
            <person name="Lee Y."/>
            <person name="Choi E.D."/>
            <person name="Segonzac C."/>
            <person name="Sohn K.H."/>
        </authorList>
    </citation>
    <scope>NUCLEOTIDE SEQUENCE [LARGE SCALE GENOMIC DNA]</scope>
    <source>
        <strain evidence="1 2">PRI2</strain>
    </source>
</reference>
<organism evidence="1 2">
    <name type="scientific">Venturia nashicola</name>
    <dbReference type="NCBI Taxonomy" id="86259"/>
    <lineage>
        <taxon>Eukaryota</taxon>
        <taxon>Fungi</taxon>
        <taxon>Dikarya</taxon>
        <taxon>Ascomycota</taxon>
        <taxon>Pezizomycotina</taxon>
        <taxon>Dothideomycetes</taxon>
        <taxon>Pleosporomycetidae</taxon>
        <taxon>Venturiales</taxon>
        <taxon>Venturiaceae</taxon>
        <taxon>Venturia</taxon>
    </lineage>
</organism>
<protein>
    <submittedName>
        <fullName evidence="1">Uncharacterized protein</fullName>
    </submittedName>
</protein>
<gene>
    <name evidence="1" type="ORF">E6O75_ATG00832</name>
</gene>
<evidence type="ECO:0000313" key="1">
    <source>
        <dbReference type="EMBL" id="TID26339.1"/>
    </source>
</evidence>
<proteinExistence type="predicted"/>
<dbReference type="AlphaFoldDB" id="A0A4Z1PTL0"/>
<evidence type="ECO:0000313" key="2">
    <source>
        <dbReference type="Proteomes" id="UP000298493"/>
    </source>
</evidence>
<accession>A0A4Z1PTL0</accession>
<dbReference type="EMBL" id="SNSC02000002">
    <property type="protein sequence ID" value="TID26339.1"/>
    <property type="molecule type" value="Genomic_DNA"/>
</dbReference>
<keyword evidence="2" id="KW-1185">Reference proteome</keyword>
<dbReference type="Proteomes" id="UP000298493">
    <property type="component" value="Unassembled WGS sequence"/>
</dbReference>
<name>A0A4Z1PTL0_9PEZI</name>
<sequence>MTSHVSIKTSADDLGSFQHLSTQALEGLNQGQDTYTRNIALVTDMAGLKNARSIRAIDSNAVLVTMPISRLTREVSISRGKEASLRDWDGDDIEGS</sequence>